<dbReference type="PANTHER" id="PTHR47870:SF1">
    <property type="entry name" value="CYTOCHROME C-TYPE BIOGENESIS PROTEIN CCMH"/>
    <property type="match status" value="1"/>
</dbReference>
<evidence type="ECO:0000259" key="8">
    <source>
        <dbReference type="Pfam" id="PF03918"/>
    </source>
</evidence>
<dbReference type="Pfam" id="PF03918">
    <property type="entry name" value="CcmH"/>
    <property type="match status" value="1"/>
</dbReference>
<evidence type="ECO:0000256" key="2">
    <source>
        <dbReference type="ARBA" id="ARBA00022617"/>
    </source>
</evidence>
<keyword evidence="10" id="KW-1185">Reference proteome</keyword>
<proteinExistence type="inferred from homology"/>
<dbReference type="AlphaFoldDB" id="A0A3S8ZSN9"/>
<feature type="transmembrane region" description="Helical" evidence="7">
    <location>
        <begin position="91"/>
        <end position="109"/>
    </location>
</feature>
<feature type="domain" description="CcmH/CycL/Ccl2/NrfF N-terminal" evidence="8">
    <location>
        <begin position="3"/>
        <end position="123"/>
    </location>
</feature>
<dbReference type="CDD" id="cd16378">
    <property type="entry name" value="CcmH_N"/>
    <property type="match status" value="1"/>
</dbReference>
<dbReference type="OrthoDB" id="9804975at2"/>
<dbReference type="EMBL" id="CP034433">
    <property type="protein sequence ID" value="AZN36486.1"/>
    <property type="molecule type" value="Genomic_DNA"/>
</dbReference>
<reference evidence="9 10" key="1">
    <citation type="submission" date="2018-12" db="EMBL/GenBank/DDBJ databases">
        <title>Complete genome sequence of Iodobacter sp. H11R3.</title>
        <authorList>
            <person name="Bae J.-W."/>
        </authorList>
    </citation>
    <scope>NUCLEOTIDE SEQUENCE [LARGE SCALE GENOMIC DNA]</scope>
    <source>
        <strain evidence="9 10">H11R3</strain>
    </source>
</reference>
<evidence type="ECO:0000256" key="6">
    <source>
        <dbReference type="ARBA" id="ARBA00023004"/>
    </source>
</evidence>
<dbReference type="GO" id="GO:0046872">
    <property type="term" value="F:metal ion binding"/>
    <property type="evidence" value="ECO:0007669"/>
    <property type="project" value="UniProtKB-KW"/>
</dbReference>
<protein>
    <recommendedName>
        <fullName evidence="7">Cytochrome c-type biogenesis protein</fullName>
    </recommendedName>
</protein>
<dbReference type="Proteomes" id="UP000282438">
    <property type="component" value="Chromosome"/>
</dbReference>
<dbReference type="GO" id="GO:0005886">
    <property type="term" value="C:plasma membrane"/>
    <property type="evidence" value="ECO:0007669"/>
    <property type="project" value="TreeGrafter"/>
</dbReference>
<keyword evidence="2 7" id="KW-0349">Heme</keyword>
<keyword evidence="3 7" id="KW-0479">Metal-binding</keyword>
<evidence type="ECO:0000256" key="3">
    <source>
        <dbReference type="ARBA" id="ARBA00022723"/>
    </source>
</evidence>
<dbReference type="PANTHER" id="PTHR47870">
    <property type="entry name" value="CYTOCHROME C-TYPE BIOGENESIS PROTEIN CCMH"/>
    <property type="match status" value="1"/>
</dbReference>
<keyword evidence="5" id="KW-0201">Cytochrome c-type biogenesis</keyword>
<evidence type="ECO:0000256" key="5">
    <source>
        <dbReference type="ARBA" id="ARBA00022748"/>
    </source>
</evidence>
<dbReference type="FunFam" id="1.10.8.640:FF:000001">
    <property type="entry name" value="Cytochrome c-type biogenesis protein"/>
    <property type="match status" value="1"/>
</dbReference>
<comment type="function">
    <text evidence="7">Possible subunit of a heme lyase.</text>
</comment>
<comment type="similarity">
    <text evidence="1 7">Belongs to the CcmH/CycL/Ccl2/NrfF family.</text>
</comment>
<evidence type="ECO:0000256" key="1">
    <source>
        <dbReference type="ARBA" id="ARBA00010342"/>
    </source>
</evidence>
<sequence length="144" mass="15785">MLQPAAAKVAAPAASDVAANARLVELSAELRCLVCQNESLASSRAPLAEDLRREVRERIAAGDSNPQIISHLTDRYGDFVTYRPPFKARTLLLWLLPPLLLLIGLILLLRQIRQRKPASSTADPAQLAALRAEFDSTHHGKDTQ</sequence>
<name>A0A3S8ZSN9_9NEIS</name>
<dbReference type="Gene3D" id="1.10.8.640">
    <property type="entry name" value="Cytochrome C biogenesis protein"/>
    <property type="match status" value="1"/>
</dbReference>
<dbReference type="InterPro" id="IPR005616">
    <property type="entry name" value="CcmH/CycL/Ccl2/NrfF_N"/>
</dbReference>
<evidence type="ECO:0000256" key="7">
    <source>
        <dbReference type="RuleBase" id="RU364112"/>
    </source>
</evidence>
<dbReference type="InterPro" id="IPR038297">
    <property type="entry name" value="CcmH/CycL/NrfF/Ccl2_sf"/>
</dbReference>
<evidence type="ECO:0000313" key="9">
    <source>
        <dbReference type="EMBL" id="AZN36486.1"/>
    </source>
</evidence>
<dbReference type="GO" id="GO:0017004">
    <property type="term" value="P:cytochrome complex assembly"/>
    <property type="evidence" value="ECO:0007669"/>
    <property type="project" value="UniProtKB-KW"/>
</dbReference>
<gene>
    <name evidence="9" type="ORF">EJO50_08255</name>
</gene>
<evidence type="ECO:0000256" key="4">
    <source>
        <dbReference type="ARBA" id="ARBA00022729"/>
    </source>
</evidence>
<keyword evidence="4 7" id="KW-0732">Signal</keyword>
<dbReference type="RefSeq" id="WP_125973213.1">
    <property type="nucleotide sequence ID" value="NZ_CP034433.1"/>
</dbReference>
<organism evidence="9 10">
    <name type="scientific">Iodobacter ciconiae</name>
    <dbReference type="NCBI Taxonomy" id="2496266"/>
    <lineage>
        <taxon>Bacteria</taxon>
        <taxon>Pseudomonadati</taxon>
        <taxon>Pseudomonadota</taxon>
        <taxon>Betaproteobacteria</taxon>
        <taxon>Neisseriales</taxon>
        <taxon>Chitinibacteraceae</taxon>
        <taxon>Iodobacter</taxon>
    </lineage>
</organism>
<accession>A0A3S8ZSN9</accession>
<keyword evidence="6 7" id="KW-0408">Iron</keyword>
<keyword evidence="7" id="KW-0472">Membrane</keyword>
<dbReference type="InterPro" id="IPR051263">
    <property type="entry name" value="C-type_cytochrome_biogenesis"/>
</dbReference>
<evidence type="ECO:0000313" key="10">
    <source>
        <dbReference type="Proteomes" id="UP000282438"/>
    </source>
</evidence>
<keyword evidence="7" id="KW-0812">Transmembrane</keyword>
<dbReference type="KEGG" id="iod:EJO50_08255"/>
<keyword evidence="7" id="KW-1133">Transmembrane helix</keyword>